<accession>A0ABR2SWY0</accession>
<dbReference type="PANTHER" id="PTHR35461">
    <property type="entry name" value="BNAANNG14610D PROTEIN"/>
    <property type="match status" value="1"/>
</dbReference>
<dbReference type="PANTHER" id="PTHR35461:SF3">
    <property type="entry name" value="OVATE DOMAIN-CONTAINING PROTEIN"/>
    <property type="match status" value="1"/>
</dbReference>
<protein>
    <submittedName>
        <fullName evidence="2">Uncharacterized protein</fullName>
    </submittedName>
</protein>
<organism evidence="2 3">
    <name type="scientific">Hibiscus sabdariffa</name>
    <name type="common">roselle</name>
    <dbReference type="NCBI Taxonomy" id="183260"/>
    <lineage>
        <taxon>Eukaryota</taxon>
        <taxon>Viridiplantae</taxon>
        <taxon>Streptophyta</taxon>
        <taxon>Embryophyta</taxon>
        <taxon>Tracheophyta</taxon>
        <taxon>Spermatophyta</taxon>
        <taxon>Magnoliopsida</taxon>
        <taxon>eudicotyledons</taxon>
        <taxon>Gunneridae</taxon>
        <taxon>Pentapetalae</taxon>
        <taxon>rosids</taxon>
        <taxon>malvids</taxon>
        <taxon>Malvales</taxon>
        <taxon>Malvaceae</taxon>
        <taxon>Malvoideae</taxon>
        <taxon>Hibiscus</taxon>
    </lineage>
</organism>
<proteinExistence type="predicted"/>
<comment type="caution">
    <text evidence="2">The sequence shown here is derived from an EMBL/GenBank/DDBJ whole genome shotgun (WGS) entry which is preliminary data.</text>
</comment>
<name>A0ABR2SWY0_9ROSI</name>
<feature type="region of interest" description="Disordered" evidence="1">
    <location>
        <begin position="53"/>
        <end position="109"/>
    </location>
</feature>
<evidence type="ECO:0000313" key="2">
    <source>
        <dbReference type="EMBL" id="KAK9029763.1"/>
    </source>
</evidence>
<dbReference type="Proteomes" id="UP001396334">
    <property type="component" value="Unassembled WGS sequence"/>
</dbReference>
<gene>
    <name evidence="2" type="ORF">V6N11_026865</name>
</gene>
<reference evidence="2 3" key="1">
    <citation type="journal article" date="2024" name="G3 (Bethesda)">
        <title>Genome assembly of Hibiscus sabdariffa L. provides insights into metabolisms of medicinal natural products.</title>
        <authorList>
            <person name="Kim T."/>
        </authorList>
    </citation>
    <scope>NUCLEOTIDE SEQUENCE [LARGE SCALE GENOMIC DNA]</scope>
    <source>
        <strain evidence="2">TK-2024</strain>
        <tissue evidence="2">Old leaves</tissue>
    </source>
</reference>
<dbReference type="EMBL" id="JBBPBN010000011">
    <property type="protein sequence ID" value="KAK9029763.1"/>
    <property type="molecule type" value="Genomic_DNA"/>
</dbReference>
<evidence type="ECO:0000256" key="1">
    <source>
        <dbReference type="SAM" id="MobiDB-lite"/>
    </source>
</evidence>
<sequence>MLFRNPISNTKRFFQRTSRSFKSLFTGTEAEPYHKLPKTSPFDPYPFATAAGVDMNRQTSPGDPEKLYTHFNDNGNNKRIVSAPRGSKGNRVEGGSNSSSSSRRREARSSLVAQRLKELEMIDVSNVDHVLDIQEVLHYYSRLTCPTYLDIVDKFFMEMYAEVFGPFDSPGFNSRTKFHRSLRS</sequence>
<keyword evidence="3" id="KW-1185">Reference proteome</keyword>
<evidence type="ECO:0000313" key="3">
    <source>
        <dbReference type="Proteomes" id="UP001396334"/>
    </source>
</evidence>